<reference evidence="2 4" key="1">
    <citation type="journal article" date="2008" name="Science">
        <title>The Physcomitrella genome reveals evolutionary insights into the conquest of land by plants.</title>
        <authorList>
            <person name="Rensing S."/>
            <person name="Lang D."/>
            <person name="Zimmer A."/>
            <person name="Terry A."/>
            <person name="Salamov A."/>
            <person name="Shapiro H."/>
            <person name="Nishiyama T."/>
            <person name="Perroud P.-F."/>
            <person name="Lindquist E."/>
            <person name="Kamisugi Y."/>
            <person name="Tanahashi T."/>
            <person name="Sakakibara K."/>
            <person name="Fujita T."/>
            <person name="Oishi K."/>
            <person name="Shin-I T."/>
            <person name="Kuroki Y."/>
            <person name="Toyoda A."/>
            <person name="Suzuki Y."/>
            <person name="Hashimoto A."/>
            <person name="Yamaguchi K."/>
            <person name="Sugano A."/>
            <person name="Kohara Y."/>
            <person name="Fujiyama A."/>
            <person name="Anterola A."/>
            <person name="Aoki S."/>
            <person name="Ashton N."/>
            <person name="Barbazuk W.B."/>
            <person name="Barker E."/>
            <person name="Bennetzen J."/>
            <person name="Bezanilla M."/>
            <person name="Blankenship R."/>
            <person name="Cho S.H."/>
            <person name="Dutcher S."/>
            <person name="Estelle M."/>
            <person name="Fawcett J.A."/>
            <person name="Gundlach H."/>
            <person name="Hanada K."/>
            <person name="Heyl A."/>
            <person name="Hicks K.A."/>
            <person name="Hugh J."/>
            <person name="Lohr M."/>
            <person name="Mayer K."/>
            <person name="Melkozernov A."/>
            <person name="Murata T."/>
            <person name="Nelson D."/>
            <person name="Pils B."/>
            <person name="Prigge M."/>
            <person name="Reiss B."/>
            <person name="Renner T."/>
            <person name="Rombauts S."/>
            <person name="Rushton P."/>
            <person name="Sanderfoot A."/>
            <person name="Schween G."/>
            <person name="Shiu S.-H."/>
            <person name="Stueber K."/>
            <person name="Theodoulou F.L."/>
            <person name="Tu H."/>
            <person name="Van de Peer Y."/>
            <person name="Verrier P.J."/>
            <person name="Waters E."/>
            <person name="Wood A."/>
            <person name="Yang L."/>
            <person name="Cove D."/>
            <person name="Cuming A."/>
            <person name="Hasebe M."/>
            <person name="Lucas S."/>
            <person name="Mishler D.B."/>
            <person name="Reski R."/>
            <person name="Grigoriev I."/>
            <person name="Quatrano R.S."/>
            <person name="Boore J.L."/>
        </authorList>
    </citation>
    <scope>NUCLEOTIDE SEQUENCE [LARGE SCALE GENOMIC DNA]</scope>
    <source>
        <strain evidence="3 4">cv. Gransden 2004</strain>
    </source>
</reference>
<evidence type="ECO:0000256" key="1">
    <source>
        <dbReference type="SAM" id="Phobius"/>
    </source>
</evidence>
<evidence type="ECO:0000313" key="4">
    <source>
        <dbReference type="Proteomes" id="UP000006727"/>
    </source>
</evidence>
<organism evidence="2">
    <name type="scientific">Physcomitrium patens</name>
    <name type="common">Spreading-leaved earth moss</name>
    <name type="synonym">Physcomitrella patens</name>
    <dbReference type="NCBI Taxonomy" id="3218"/>
    <lineage>
        <taxon>Eukaryota</taxon>
        <taxon>Viridiplantae</taxon>
        <taxon>Streptophyta</taxon>
        <taxon>Embryophyta</taxon>
        <taxon>Bryophyta</taxon>
        <taxon>Bryophytina</taxon>
        <taxon>Bryopsida</taxon>
        <taxon>Funariidae</taxon>
        <taxon>Funariales</taxon>
        <taxon>Funariaceae</taxon>
        <taxon>Physcomitrium</taxon>
    </lineage>
</organism>
<keyword evidence="1" id="KW-0812">Transmembrane</keyword>
<sequence>MCDSVIGAADSKVCALELTCYGSGLPSPPVLYLFIFFSFYFIFMFSYFLLLLLKLFPVCTCQVMKQPLIHNRVDGDH</sequence>
<accession>A0A2K1J9X1</accession>
<dbReference type="EnsemblPlants" id="Pp3c16_25320V3.1">
    <property type="protein sequence ID" value="PAC:32984880.CDS.1"/>
    <property type="gene ID" value="Pp3c16_25320"/>
</dbReference>
<reference evidence="2 4" key="2">
    <citation type="journal article" date="2018" name="Plant J.">
        <title>The Physcomitrella patens chromosome-scale assembly reveals moss genome structure and evolution.</title>
        <authorList>
            <person name="Lang D."/>
            <person name="Ullrich K.K."/>
            <person name="Murat F."/>
            <person name="Fuchs J."/>
            <person name="Jenkins J."/>
            <person name="Haas F.B."/>
            <person name="Piednoel M."/>
            <person name="Gundlach H."/>
            <person name="Van Bel M."/>
            <person name="Meyberg R."/>
            <person name="Vives C."/>
            <person name="Morata J."/>
            <person name="Symeonidi A."/>
            <person name="Hiss M."/>
            <person name="Muchero W."/>
            <person name="Kamisugi Y."/>
            <person name="Saleh O."/>
            <person name="Blanc G."/>
            <person name="Decker E.L."/>
            <person name="van Gessel N."/>
            <person name="Grimwood J."/>
            <person name="Hayes R.D."/>
            <person name="Graham S.W."/>
            <person name="Gunter L.E."/>
            <person name="McDaniel S.F."/>
            <person name="Hoernstein S.N.W."/>
            <person name="Larsson A."/>
            <person name="Li F.W."/>
            <person name="Perroud P.F."/>
            <person name="Phillips J."/>
            <person name="Ranjan P."/>
            <person name="Rokshar D.S."/>
            <person name="Rothfels C.J."/>
            <person name="Schneider L."/>
            <person name="Shu S."/>
            <person name="Stevenson D.W."/>
            <person name="Thummler F."/>
            <person name="Tillich M."/>
            <person name="Villarreal Aguilar J.C."/>
            <person name="Widiez T."/>
            <person name="Wong G.K."/>
            <person name="Wymore A."/>
            <person name="Zhang Y."/>
            <person name="Zimmer A.D."/>
            <person name="Quatrano R.S."/>
            <person name="Mayer K.F.X."/>
            <person name="Goodstein D."/>
            <person name="Casacuberta J.M."/>
            <person name="Vandepoele K."/>
            <person name="Reski R."/>
            <person name="Cuming A.C."/>
            <person name="Tuskan G.A."/>
            <person name="Maumus F."/>
            <person name="Salse J."/>
            <person name="Schmutz J."/>
            <person name="Rensing S.A."/>
        </authorList>
    </citation>
    <scope>NUCLEOTIDE SEQUENCE [LARGE SCALE GENOMIC DNA]</scope>
    <source>
        <strain evidence="3 4">cv. Gransden 2004</strain>
    </source>
</reference>
<dbReference type="Gramene" id="Pp3c16_25320V3.1">
    <property type="protein sequence ID" value="PAC:32984880.CDS.1"/>
    <property type="gene ID" value="Pp3c16_25320"/>
</dbReference>
<dbReference type="EMBL" id="ABEU02000016">
    <property type="protein sequence ID" value="PNR38328.1"/>
    <property type="molecule type" value="Genomic_DNA"/>
</dbReference>
<dbReference type="AlphaFoldDB" id="A0A2K1J9X1"/>
<dbReference type="Proteomes" id="UP000006727">
    <property type="component" value="Chromosome 16"/>
</dbReference>
<keyword evidence="1" id="KW-1133">Transmembrane helix</keyword>
<dbReference type="Gramene" id="Pp3c16_25320V3.2">
    <property type="protein sequence ID" value="PAC:32984881.CDS.1"/>
    <property type="gene ID" value="Pp3c16_25320"/>
</dbReference>
<dbReference type="PaxDb" id="3218-PP1S4_426V6.1"/>
<protein>
    <submittedName>
        <fullName evidence="2 3">Uncharacterized protein</fullName>
    </submittedName>
</protein>
<evidence type="ECO:0000313" key="2">
    <source>
        <dbReference type="EMBL" id="PNR38328.1"/>
    </source>
</evidence>
<gene>
    <name evidence="2" type="ORF">PHYPA_021439</name>
</gene>
<proteinExistence type="predicted"/>
<reference evidence="3" key="3">
    <citation type="submission" date="2020-12" db="UniProtKB">
        <authorList>
            <consortium name="EnsemblPlants"/>
        </authorList>
    </citation>
    <scope>IDENTIFICATION</scope>
</reference>
<dbReference type="InParanoid" id="A0A2K1J9X1"/>
<keyword evidence="4" id="KW-1185">Reference proteome</keyword>
<feature type="transmembrane region" description="Helical" evidence="1">
    <location>
        <begin position="31"/>
        <end position="56"/>
    </location>
</feature>
<keyword evidence="1" id="KW-0472">Membrane</keyword>
<name>A0A2K1J9X1_PHYPA</name>
<evidence type="ECO:0000313" key="3">
    <source>
        <dbReference type="EnsemblPlants" id="PAC:32984880.CDS.1"/>
    </source>
</evidence>
<dbReference type="EnsemblPlants" id="Pp3c16_25320V3.2">
    <property type="protein sequence ID" value="PAC:32984881.CDS.1"/>
    <property type="gene ID" value="Pp3c16_25320"/>
</dbReference>